<name>A0A839ARL0_9FLAO</name>
<dbReference type="InterPro" id="IPR039425">
    <property type="entry name" value="RNA_pol_sigma-70-like"/>
</dbReference>
<evidence type="ECO:0000256" key="4">
    <source>
        <dbReference type="ARBA" id="ARBA00023163"/>
    </source>
</evidence>
<evidence type="ECO:0000256" key="1">
    <source>
        <dbReference type="ARBA" id="ARBA00010641"/>
    </source>
</evidence>
<dbReference type="GO" id="GO:0006352">
    <property type="term" value="P:DNA-templated transcription initiation"/>
    <property type="evidence" value="ECO:0007669"/>
    <property type="project" value="InterPro"/>
</dbReference>
<dbReference type="RefSeq" id="WP_182125801.1">
    <property type="nucleotide sequence ID" value="NZ_JACGLS010000008.1"/>
</dbReference>
<accession>A0A839ARL0</accession>
<keyword evidence="9" id="KW-1185">Reference proteome</keyword>
<dbReference type="CDD" id="cd06171">
    <property type="entry name" value="Sigma70_r4"/>
    <property type="match status" value="1"/>
</dbReference>
<dbReference type="Pfam" id="PF04542">
    <property type="entry name" value="Sigma70_r2"/>
    <property type="match status" value="1"/>
</dbReference>
<dbReference type="InterPro" id="IPR014304">
    <property type="entry name" value="RNA_pol_sigma-Z"/>
</dbReference>
<proteinExistence type="inferred from homology"/>
<sequence length="191" mass="22280">MDTGITEVWNDMNDRLTNFVNGKVKDSELTKDIVQDVFLKVFSKSDTLKHKDKLVSWIYQITRNEIINHFRNVNFYNPSIEIEEEEINEIKLTSELAECVRPVIDSLPEKYKEALILSDIENIPQKEIAKRLNISYSGLKSRVQRARELLKSTCEQCCDISTDVYGDILDYKPKGYNEKYKENDNCSRSLD</sequence>
<gene>
    <name evidence="8" type="primary">sigZ</name>
    <name evidence="8" type="ORF">H3Z83_12335</name>
</gene>
<dbReference type="NCBIfam" id="TIGR02959">
    <property type="entry name" value="SigZ"/>
    <property type="match status" value="1"/>
</dbReference>
<comment type="similarity">
    <text evidence="1">Belongs to the sigma-70 factor family. ECF subfamily.</text>
</comment>
<keyword evidence="2" id="KW-0805">Transcription regulation</keyword>
<feature type="domain" description="RNA polymerase sigma factor 70 region 4 type 2" evidence="7">
    <location>
        <begin position="99"/>
        <end position="150"/>
    </location>
</feature>
<dbReference type="GO" id="GO:0016987">
    <property type="term" value="F:sigma factor activity"/>
    <property type="evidence" value="ECO:0007669"/>
    <property type="project" value="UniProtKB-KW"/>
</dbReference>
<dbReference type="GO" id="GO:0003677">
    <property type="term" value="F:DNA binding"/>
    <property type="evidence" value="ECO:0007669"/>
    <property type="project" value="InterPro"/>
</dbReference>
<keyword evidence="4" id="KW-0804">Transcription</keyword>
<dbReference type="AlphaFoldDB" id="A0A839ARL0"/>
<dbReference type="Pfam" id="PF08281">
    <property type="entry name" value="Sigma70_r4_2"/>
    <property type="match status" value="1"/>
</dbReference>
<dbReference type="InterPro" id="IPR007627">
    <property type="entry name" value="RNA_pol_sigma70_r2"/>
</dbReference>
<evidence type="ECO:0000256" key="2">
    <source>
        <dbReference type="ARBA" id="ARBA00023015"/>
    </source>
</evidence>
<protein>
    <recommendedName>
        <fullName evidence="5">RNA polymerase sigma factor SigZ</fullName>
    </recommendedName>
</protein>
<organism evidence="8 9">
    <name type="scientific">Tenacibaculum pelagium</name>
    <dbReference type="NCBI Taxonomy" id="2759527"/>
    <lineage>
        <taxon>Bacteria</taxon>
        <taxon>Pseudomonadati</taxon>
        <taxon>Bacteroidota</taxon>
        <taxon>Flavobacteriia</taxon>
        <taxon>Flavobacteriales</taxon>
        <taxon>Flavobacteriaceae</taxon>
        <taxon>Tenacibaculum</taxon>
    </lineage>
</organism>
<dbReference type="InterPro" id="IPR014284">
    <property type="entry name" value="RNA_pol_sigma-70_dom"/>
</dbReference>
<dbReference type="PANTHER" id="PTHR43133">
    <property type="entry name" value="RNA POLYMERASE ECF-TYPE SIGMA FACTO"/>
    <property type="match status" value="1"/>
</dbReference>
<keyword evidence="3" id="KW-0731">Sigma factor</keyword>
<reference evidence="8 9" key="1">
    <citation type="submission" date="2020-07" db="EMBL/GenBank/DDBJ databases">
        <title>Bacterium isolated from marine sediment.</title>
        <authorList>
            <person name="Shang D."/>
            <person name="Du Z.-J."/>
        </authorList>
    </citation>
    <scope>NUCLEOTIDE SEQUENCE [LARGE SCALE GENOMIC DNA]</scope>
    <source>
        <strain evidence="8 9">S7007</strain>
    </source>
</reference>
<evidence type="ECO:0000313" key="9">
    <source>
        <dbReference type="Proteomes" id="UP000563906"/>
    </source>
</evidence>
<evidence type="ECO:0000256" key="5">
    <source>
        <dbReference type="NCBIfam" id="TIGR02959"/>
    </source>
</evidence>
<evidence type="ECO:0000313" key="8">
    <source>
        <dbReference type="EMBL" id="MBA6157297.1"/>
    </source>
</evidence>
<evidence type="ECO:0000256" key="3">
    <source>
        <dbReference type="ARBA" id="ARBA00023082"/>
    </source>
</evidence>
<dbReference type="Gene3D" id="1.10.1740.10">
    <property type="match status" value="1"/>
</dbReference>
<feature type="domain" description="RNA polymerase sigma-70 region 2" evidence="6">
    <location>
        <begin position="14"/>
        <end position="72"/>
    </location>
</feature>
<dbReference type="NCBIfam" id="TIGR02937">
    <property type="entry name" value="sigma70-ECF"/>
    <property type="match status" value="1"/>
</dbReference>
<dbReference type="SUPFAM" id="SSF88659">
    <property type="entry name" value="Sigma3 and sigma4 domains of RNA polymerase sigma factors"/>
    <property type="match status" value="1"/>
</dbReference>
<evidence type="ECO:0000259" key="7">
    <source>
        <dbReference type="Pfam" id="PF08281"/>
    </source>
</evidence>
<dbReference type="InterPro" id="IPR036388">
    <property type="entry name" value="WH-like_DNA-bd_sf"/>
</dbReference>
<evidence type="ECO:0000259" key="6">
    <source>
        <dbReference type="Pfam" id="PF04542"/>
    </source>
</evidence>
<dbReference type="InterPro" id="IPR013324">
    <property type="entry name" value="RNA_pol_sigma_r3/r4-like"/>
</dbReference>
<dbReference type="Proteomes" id="UP000563906">
    <property type="component" value="Unassembled WGS sequence"/>
</dbReference>
<dbReference type="Gene3D" id="1.10.10.10">
    <property type="entry name" value="Winged helix-like DNA-binding domain superfamily/Winged helix DNA-binding domain"/>
    <property type="match status" value="1"/>
</dbReference>
<dbReference type="PANTHER" id="PTHR43133:SF62">
    <property type="entry name" value="RNA POLYMERASE SIGMA FACTOR SIGZ"/>
    <property type="match status" value="1"/>
</dbReference>
<comment type="caution">
    <text evidence="8">The sequence shown here is derived from an EMBL/GenBank/DDBJ whole genome shotgun (WGS) entry which is preliminary data.</text>
</comment>
<dbReference type="InterPro" id="IPR013325">
    <property type="entry name" value="RNA_pol_sigma_r2"/>
</dbReference>
<dbReference type="SUPFAM" id="SSF88946">
    <property type="entry name" value="Sigma2 domain of RNA polymerase sigma factors"/>
    <property type="match status" value="1"/>
</dbReference>
<dbReference type="EMBL" id="JACGLS010000008">
    <property type="protein sequence ID" value="MBA6157297.1"/>
    <property type="molecule type" value="Genomic_DNA"/>
</dbReference>
<dbReference type="InterPro" id="IPR013249">
    <property type="entry name" value="RNA_pol_sigma70_r4_t2"/>
</dbReference>